<feature type="transmembrane region" description="Helical" evidence="2">
    <location>
        <begin position="56"/>
        <end position="77"/>
    </location>
</feature>
<gene>
    <name evidence="3" type="ORF">EMH_0005210</name>
</gene>
<evidence type="ECO:0000256" key="1">
    <source>
        <dbReference type="SAM" id="MobiDB-lite"/>
    </source>
</evidence>
<proteinExistence type="predicted"/>
<dbReference type="GeneID" id="25375547"/>
<dbReference type="AlphaFoldDB" id="U6K2H1"/>
<dbReference type="Proteomes" id="UP000030744">
    <property type="component" value="Unassembled WGS sequence"/>
</dbReference>
<evidence type="ECO:0000313" key="4">
    <source>
        <dbReference type="Proteomes" id="UP000030744"/>
    </source>
</evidence>
<keyword evidence="2" id="KW-0472">Membrane</keyword>
<accession>U6K2H1</accession>
<organism evidence="3 4">
    <name type="scientific">Eimeria mitis</name>
    <dbReference type="NCBI Taxonomy" id="44415"/>
    <lineage>
        <taxon>Eukaryota</taxon>
        <taxon>Sar</taxon>
        <taxon>Alveolata</taxon>
        <taxon>Apicomplexa</taxon>
        <taxon>Conoidasida</taxon>
        <taxon>Coccidia</taxon>
        <taxon>Eucoccidiorida</taxon>
        <taxon>Eimeriorina</taxon>
        <taxon>Eimeriidae</taxon>
        <taxon>Eimeria</taxon>
    </lineage>
</organism>
<evidence type="ECO:0000313" key="3">
    <source>
        <dbReference type="EMBL" id="CDJ29968.1"/>
    </source>
</evidence>
<evidence type="ECO:0000256" key="2">
    <source>
        <dbReference type="SAM" id="Phobius"/>
    </source>
</evidence>
<reference evidence="3" key="2">
    <citation type="submission" date="2013-10" db="EMBL/GenBank/DDBJ databases">
        <authorList>
            <person name="Aslett M."/>
        </authorList>
    </citation>
    <scope>NUCLEOTIDE SEQUENCE [LARGE SCALE GENOMIC DNA]</scope>
    <source>
        <strain evidence="3">Houghton</strain>
    </source>
</reference>
<keyword evidence="2" id="KW-0812">Transmembrane</keyword>
<dbReference type="VEuPathDB" id="ToxoDB:EMH_0005210"/>
<reference evidence="3" key="1">
    <citation type="submission" date="2013-10" db="EMBL/GenBank/DDBJ databases">
        <title>Genomic analysis of the causative agents of coccidiosis in chickens.</title>
        <authorList>
            <person name="Reid A.J."/>
            <person name="Blake D."/>
            <person name="Billington K."/>
            <person name="Browne H."/>
            <person name="Dunn M."/>
            <person name="Hung S."/>
            <person name="Kawahara F."/>
            <person name="Miranda-Saavedra D."/>
            <person name="Mourier T."/>
            <person name="Nagra H."/>
            <person name="Otto T.D."/>
            <person name="Rawlings N."/>
            <person name="Sanchez A."/>
            <person name="Sanders M."/>
            <person name="Subramaniam C."/>
            <person name="Tay Y."/>
            <person name="Dear P."/>
            <person name="Doerig C."/>
            <person name="Gruber A."/>
            <person name="Parkinson J."/>
            <person name="Shirley M."/>
            <person name="Wan K.L."/>
            <person name="Berriman M."/>
            <person name="Tomley F."/>
            <person name="Pain A."/>
        </authorList>
    </citation>
    <scope>NUCLEOTIDE SEQUENCE [LARGE SCALE GENOMIC DNA]</scope>
    <source>
        <strain evidence="3">Houghton</strain>
    </source>
</reference>
<name>U6K2H1_9EIME</name>
<keyword evidence="2" id="KW-1133">Transmembrane helix</keyword>
<sequence>MGIPWRSARAWLWKALDPHEATGEATAPELDNADAGEEVAKKDGASSPWKSSGKQIGAAKVMILGFLVILVSGARFIMSKRSRPNVTAPHLPVDDASMEHYLDDFNKAADEMKNAWESSVQPVRRAFQLHFTPSLEEGQELPQDPLAAISEHVAKMRDCEVPSASPVEARNDFAQHLQLLHSICRIVRLRLDELKWFVLVNERIKVPVPVPGYDTPYSYPALEVLEGKVEGGLTATSFLKSVGLFGGEPTQQVDERITLAS</sequence>
<keyword evidence="4" id="KW-1185">Reference proteome</keyword>
<dbReference type="RefSeq" id="XP_013352537.1">
    <property type="nucleotide sequence ID" value="XM_013497083.1"/>
</dbReference>
<dbReference type="EMBL" id="HG682220">
    <property type="protein sequence ID" value="CDJ29968.1"/>
    <property type="molecule type" value="Genomic_DNA"/>
</dbReference>
<feature type="region of interest" description="Disordered" evidence="1">
    <location>
        <begin position="23"/>
        <end position="52"/>
    </location>
</feature>
<protein>
    <submittedName>
        <fullName evidence="3">Uncharacterized protein</fullName>
    </submittedName>
</protein>